<keyword evidence="7" id="KW-1185">Reference proteome</keyword>
<feature type="domain" description="ATP-dependent DNA ligase family profile" evidence="5">
    <location>
        <begin position="108"/>
        <end position="241"/>
    </location>
</feature>
<dbReference type="Gene3D" id="3.30.470.30">
    <property type="entry name" value="DNA ligase/mRNA capping enzyme"/>
    <property type="match status" value="1"/>
</dbReference>
<dbReference type="Proteomes" id="UP001519288">
    <property type="component" value="Unassembled WGS sequence"/>
</dbReference>
<dbReference type="RefSeq" id="WP_209861089.1">
    <property type="nucleotide sequence ID" value="NZ_JAGGLD010000002.1"/>
</dbReference>
<organism evidence="6 7">
    <name type="scientific">Paenibacillus shirakamiensis</name>
    <dbReference type="NCBI Taxonomy" id="1265935"/>
    <lineage>
        <taxon>Bacteria</taxon>
        <taxon>Bacillati</taxon>
        <taxon>Bacillota</taxon>
        <taxon>Bacilli</taxon>
        <taxon>Bacillales</taxon>
        <taxon>Paenibacillaceae</taxon>
        <taxon>Paenibacillus</taxon>
    </lineage>
</organism>
<evidence type="ECO:0000256" key="3">
    <source>
        <dbReference type="ARBA" id="ARBA00022598"/>
    </source>
</evidence>
<dbReference type="InterPro" id="IPR012310">
    <property type="entry name" value="DNA_ligase_ATP-dep_cent"/>
</dbReference>
<dbReference type="GO" id="GO:0003910">
    <property type="term" value="F:DNA ligase (ATP) activity"/>
    <property type="evidence" value="ECO:0007669"/>
    <property type="project" value="UniProtKB-EC"/>
</dbReference>
<dbReference type="PANTHER" id="PTHR45674">
    <property type="entry name" value="DNA LIGASE 1/3 FAMILY MEMBER"/>
    <property type="match status" value="1"/>
</dbReference>
<dbReference type="EMBL" id="JAGGLD010000002">
    <property type="protein sequence ID" value="MBP2000694.1"/>
    <property type="molecule type" value="Genomic_DNA"/>
</dbReference>
<evidence type="ECO:0000313" key="6">
    <source>
        <dbReference type="EMBL" id="MBP2000694.1"/>
    </source>
</evidence>
<dbReference type="InterPro" id="IPR012340">
    <property type="entry name" value="NA-bd_OB-fold"/>
</dbReference>
<comment type="catalytic activity">
    <reaction evidence="4">
        <text>ATP + (deoxyribonucleotide)n-3'-hydroxyl + 5'-phospho-(deoxyribonucleotide)m = (deoxyribonucleotide)n+m + AMP + diphosphate.</text>
        <dbReference type="EC" id="6.5.1.1"/>
    </reaction>
</comment>
<dbReference type="PROSITE" id="PS00697">
    <property type="entry name" value="DNA_LIGASE_A1"/>
    <property type="match status" value="1"/>
</dbReference>
<dbReference type="EC" id="6.5.1.1" evidence="2"/>
<evidence type="ECO:0000256" key="2">
    <source>
        <dbReference type="ARBA" id="ARBA00012727"/>
    </source>
</evidence>
<sequence length="317" mass="36008">MKLRLEPVIPFEPISTSHLPQGKAWTAQMKWDGVRMLTYYDGQNVRLINRKLNERSQQYPELLPIHDYCTAKSIILDGEIIAFDAEGKPSFHEVMRRDAVRRLQQIPTLTQQVPITYMVFDLLFLNGEWVIDFPLKKRQDLLRKVILPSTLVQVTADFDAPESLYKAALQHGLEGILVKDLNSTYAVNGKDKRWMKRKVIQDTIAVVGGYTLRGNIANALMLGLYDEHAQLHYIGHAGTGRLTSADWRQITAALQTLTIQQSPFTGKVSRAREALWVQPALTVKVNYLKWTPGGTLRQPSIQAFVTQNPLECIDDRG</sequence>
<proteinExistence type="inferred from homology"/>
<evidence type="ECO:0000313" key="7">
    <source>
        <dbReference type="Proteomes" id="UP001519288"/>
    </source>
</evidence>
<evidence type="ECO:0000256" key="1">
    <source>
        <dbReference type="ARBA" id="ARBA00007572"/>
    </source>
</evidence>
<name>A0ABS4JG52_9BACL</name>
<gene>
    <name evidence="6" type="ORF">J2Z69_001725</name>
</gene>
<reference evidence="6 7" key="1">
    <citation type="submission" date="2021-03" db="EMBL/GenBank/DDBJ databases">
        <title>Genomic Encyclopedia of Type Strains, Phase IV (KMG-IV): sequencing the most valuable type-strain genomes for metagenomic binning, comparative biology and taxonomic classification.</title>
        <authorList>
            <person name="Goeker M."/>
        </authorList>
    </citation>
    <scope>NUCLEOTIDE SEQUENCE [LARGE SCALE GENOMIC DNA]</scope>
    <source>
        <strain evidence="6 7">DSM 26806</strain>
    </source>
</reference>
<dbReference type="PANTHER" id="PTHR45674:SF4">
    <property type="entry name" value="DNA LIGASE 1"/>
    <property type="match status" value="1"/>
</dbReference>
<comment type="similarity">
    <text evidence="1">Belongs to the ATP-dependent DNA ligase family.</text>
</comment>
<comment type="caution">
    <text evidence="6">The sequence shown here is derived from an EMBL/GenBank/DDBJ whole genome shotgun (WGS) entry which is preliminary data.</text>
</comment>
<evidence type="ECO:0000259" key="5">
    <source>
        <dbReference type="PROSITE" id="PS50160"/>
    </source>
</evidence>
<dbReference type="Gene3D" id="2.40.50.140">
    <property type="entry name" value="Nucleic acid-binding proteins"/>
    <property type="match status" value="1"/>
</dbReference>
<dbReference type="Pfam" id="PF04679">
    <property type="entry name" value="DNA_ligase_A_C"/>
    <property type="match status" value="1"/>
</dbReference>
<keyword evidence="3 6" id="KW-0436">Ligase</keyword>
<dbReference type="InterPro" id="IPR012309">
    <property type="entry name" value="DNA_ligase_ATP-dep_C"/>
</dbReference>
<evidence type="ECO:0000256" key="4">
    <source>
        <dbReference type="ARBA" id="ARBA00034003"/>
    </source>
</evidence>
<dbReference type="CDD" id="cd07906">
    <property type="entry name" value="Adenylation_DNA_ligase_LigD_LigC"/>
    <property type="match status" value="1"/>
</dbReference>
<dbReference type="Pfam" id="PF01068">
    <property type="entry name" value="DNA_ligase_A_M"/>
    <property type="match status" value="1"/>
</dbReference>
<dbReference type="SUPFAM" id="SSF50249">
    <property type="entry name" value="Nucleic acid-binding proteins"/>
    <property type="match status" value="1"/>
</dbReference>
<dbReference type="InterPro" id="IPR016059">
    <property type="entry name" value="DNA_ligase_ATP-dep_CS"/>
</dbReference>
<dbReference type="PROSITE" id="PS50160">
    <property type="entry name" value="DNA_LIGASE_A3"/>
    <property type="match status" value="1"/>
</dbReference>
<protein>
    <recommendedName>
        <fullName evidence="2">DNA ligase (ATP)</fullName>
        <ecNumber evidence="2">6.5.1.1</ecNumber>
    </recommendedName>
</protein>
<dbReference type="SUPFAM" id="SSF56091">
    <property type="entry name" value="DNA ligase/mRNA capping enzyme, catalytic domain"/>
    <property type="match status" value="1"/>
</dbReference>
<dbReference type="CDD" id="cd07971">
    <property type="entry name" value="OBF_DNA_ligase_LigD"/>
    <property type="match status" value="1"/>
</dbReference>
<dbReference type="InterPro" id="IPR050191">
    <property type="entry name" value="ATP-dep_DNA_ligase"/>
</dbReference>
<accession>A0ABS4JG52</accession>